<evidence type="ECO:0000256" key="1">
    <source>
        <dbReference type="SAM" id="MobiDB-lite"/>
    </source>
</evidence>
<evidence type="ECO:0000313" key="3">
    <source>
        <dbReference type="Proteomes" id="UP000050864"/>
    </source>
</evidence>
<dbReference type="AlphaFoldDB" id="A0A0R0BZH0"/>
<comment type="caution">
    <text evidence="2">The sequence shown here is derived from an EMBL/GenBank/DDBJ whole genome shotgun (WGS) entry which is preliminary data.</text>
</comment>
<feature type="region of interest" description="Disordered" evidence="1">
    <location>
        <begin position="37"/>
        <end position="74"/>
    </location>
</feature>
<protein>
    <submittedName>
        <fullName evidence="2">Uncharacterized protein</fullName>
    </submittedName>
</protein>
<keyword evidence="3" id="KW-1185">Reference proteome</keyword>
<dbReference type="PATRIC" id="fig|405444.3.peg.2081"/>
<proteinExistence type="predicted"/>
<accession>A0A0R0BZH0</accession>
<dbReference type="STRING" id="405444.ABB26_14880"/>
<evidence type="ECO:0000313" key="2">
    <source>
        <dbReference type="EMBL" id="KRG62953.1"/>
    </source>
</evidence>
<sequence length="74" mass="7975">MPMMQAGPQARRKSWHPPDRGSLIVAITLHYFPRAASADGGHATERKHAAAKLGQDCPPHMARHSSLPSARTGP</sequence>
<dbReference type="EMBL" id="LDJI01000027">
    <property type="protein sequence ID" value="KRG62953.1"/>
    <property type="molecule type" value="Genomic_DNA"/>
</dbReference>
<reference evidence="2 3" key="1">
    <citation type="submission" date="2015-05" db="EMBL/GenBank/DDBJ databases">
        <title>Genome sequencing and analysis of members of genus Stenotrophomonas.</title>
        <authorList>
            <person name="Patil P.P."/>
            <person name="Midha S."/>
            <person name="Patil P.B."/>
        </authorList>
    </citation>
    <scope>NUCLEOTIDE SEQUENCE [LARGE SCALE GENOMIC DNA]</scope>
    <source>
        <strain evidence="2 3">DSM 18929</strain>
    </source>
</reference>
<name>A0A0R0BZH0_9GAMM</name>
<organism evidence="2 3">
    <name type="scientific">Stenotrophomonas humi</name>
    <dbReference type="NCBI Taxonomy" id="405444"/>
    <lineage>
        <taxon>Bacteria</taxon>
        <taxon>Pseudomonadati</taxon>
        <taxon>Pseudomonadota</taxon>
        <taxon>Gammaproteobacteria</taxon>
        <taxon>Lysobacterales</taxon>
        <taxon>Lysobacteraceae</taxon>
        <taxon>Stenotrophomonas</taxon>
    </lineage>
</organism>
<dbReference type="Proteomes" id="UP000050864">
    <property type="component" value="Unassembled WGS sequence"/>
</dbReference>
<gene>
    <name evidence="2" type="ORF">ABB26_14880</name>
</gene>